<gene>
    <name evidence="10" type="ORF">DWY29_12545</name>
</gene>
<dbReference type="CDD" id="cd11572">
    <property type="entry name" value="RlmI_M_like"/>
    <property type="match status" value="1"/>
</dbReference>
<dbReference type="RefSeq" id="WP_118126773.1">
    <property type="nucleotide sequence ID" value="NZ_QRUN01000021.1"/>
</dbReference>
<dbReference type="GO" id="GO:0032259">
    <property type="term" value="P:methylation"/>
    <property type="evidence" value="ECO:0007669"/>
    <property type="project" value="UniProtKB-KW"/>
</dbReference>
<dbReference type="Gene3D" id="2.30.130.10">
    <property type="entry name" value="PUA domain"/>
    <property type="match status" value="1"/>
</dbReference>
<name>A0A3R5WGI5_9FIRM</name>
<dbReference type="GO" id="GO:0006364">
    <property type="term" value="P:rRNA processing"/>
    <property type="evidence" value="ECO:0007669"/>
    <property type="project" value="UniProtKB-KW"/>
</dbReference>
<dbReference type="Pfam" id="PF10672">
    <property type="entry name" value="Methyltrans_SAM"/>
    <property type="match status" value="1"/>
</dbReference>
<evidence type="ECO:0000256" key="4">
    <source>
        <dbReference type="ARBA" id="ARBA00022603"/>
    </source>
</evidence>
<comment type="caution">
    <text evidence="10">The sequence shown here is derived from an EMBL/GenBank/DDBJ whole genome shotgun (WGS) entry which is preliminary data.</text>
</comment>
<dbReference type="PANTHER" id="PTHR42873">
    <property type="entry name" value="RIBOSOMAL RNA LARGE SUBUNIT METHYLTRANSFERASE"/>
    <property type="match status" value="1"/>
</dbReference>
<dbReference type="SUPFAM" id="SSF88697">
    <property type="entry name" value="PUA domain-like"/>
    <property type="match status" value="1"/>
</dbReference>
<sequence length="399" mass="44939">MSAIVTLKKGEGRTIKAGGAWIFDNEIDTITGRFKNGEVVTVHDFDGYPMGKGFINQNSKIRIRMMTRKPDQEIDEAFLKMRVKNAWEYRKTTVDTSSCRIIFGEADFLPGLVIDKYEDVLVVECLALGMEQFKEIIVNFLKEILAEDGIKIRGVYERSDANERTKEGLSKVKGFIGDAFDTNVEIVENGVYYMVDVANGQKTGFFLDQKYNRLAMQRICKGKKVLDCFTHMGTFALNAGIAGAADVTGLDISEYAVSQAEANARLNHLENTVHFRQANVLDELPKLAQAGEKYDVVILDPPAFTKSREATKNAIKGYREINMKGLKLVKDGGYLATCSCSHFMTQELLAKTVKEAAKATHKRLRQVEFRTQAPDHPILWAADESYYLKFFIFQVVDEK</sequence>
<dbReference type="Gene3D" id="3.40.50.150">
    <property type="entry name" value="Vaccinia Virus protein VP39"/>
    <property type="match status" value="1"/>
</dbReference>
<evidence type="ECO:0000313" key="11">
    <source>
        <dbReference type="Proteomes" id="UP000285820"/>
    </source>
</evidence>
<evidence type="ECO:0000256" key="8">
    <source>
        <dbReference type="ARBA" id="ARBA00038091"/>
    </source>
</evidence>
<keyword evidence="2" id="KW-0963">Cytoplasm</keyword>
<comment type="similarity">
    <text evidence="8">Belongs to the methyltransferase superfamily. RlmI family.</text>
</comment>
<evidence type="ECO:0000256" key="3">
    <source>
        <dbReference type="ARBA" id="ARBA00022552"/>
    </source>
</evidence>
<dbReference type="InterPro" id="IPR015947">
    <property type="entry name" value="PUA-like_sf"/>
</dbReference>
<comment type="subcellular location">
    <subcellularLocation>
        <location evidence="1">Cytoplasm</location>
    </subcellularLocation>
</comment>
<keyword evidence="6" id="KW-0949">S-adenosyl-L-methionine</keyword>
<dbReference type="Pfam" id="PF17785">
    <property type="entry name" value="PUA_3"/>
    <property type="match status" value="1"/>
</dbReference>
<keyword evidence="3" id="KW-0698">rRNA processing</keyword>
<dbReference type="AlphaFoldDB" id="A0A3R5WGI5"/>
<evidence type="ECO:0000313" key="10">
    <source>
        <dbReference type="EMBL" id="RGR66518.1"/>
    </source>
</evidence>
<keyword evidence="7" id="KW-0694">RNA-binding</keyword>
<dbReference type="GO" id="GO:0003723">
    <property type="term" value="F:RNA binding"/>
    <property type="evidence" value="ECO:0007669"/>
    <property type="project" value="UniProtKB-KW"/>
</dbReference>
<evidence type="ECO:0000256" key="1">
    <source>
        <dbReference type="ARBA" id="ARBA00004496"/>
    </source>
</evidence>
<reference evidence="10 11" key="1">
    <citation type="submission" date="2018-08" db="EMBL/GenBank/DDBJ databases">
        <title>A genome reference for cultivated species of the human gut microbiota.</title>
        <authorList>
            <person name="Zou Y."/>
            <person name="Xue W."/>
            <person name="Luo G."/>
        </authorList>
    </citation>
    <scope>NUCLEOTIDE SEQUENCE [LARGE SCALE GENOMIC DNA]</scope>
    <source>
        <strain evidence="10 11">AF24-4</strain>
    </source>
</reference>
<evidence type="ECO:0000256" key="7">
    <source>
        <dbReference type="ARBA" id="ARBA00022884"/>
    </source>
</evidence>
<dbReference type="SMART" id="SM00359">
    <property type="entry name" value="PUA"/>
    <property type="match status" value="1"/>
</dbReference>
<dbReference type="PROSITE" id="PS50890">
    <property type="entry name" value="PUA"/>
    <property type="match status" value="1"/>
</dbReference>
<dbReference type="Proteomes" id="UP000285820">
    <property type="component" value="Unassembled WGS sequence"/>
</dbReference>
<feature type="domain" description="PUA" evidence="9">
    <location>
        <begin position="3"/>
        <end position="88"/>
    </location>
</feature>
<evidence type="ECO:0000259" key="9">
    <source>
        <dbReference type="SMART" id="SM00359"/>
    </source>
</evidence>
<dbReference type="EMBL" id="QRUN01000021">
    <property type="protein sequence ID" value="RGR66518.1"/>
    <property type="molecule type" value="Genomic_DNA"/>
</dbReference>
<evidence type="ECO:0000256" key="6">
    <source>
        <dbReference type="ARBA" id="ARBA00022691"/>
    </source>
</evidence>
<dbReference type="CDD" id="cd02440">
    <property type="entry name" value="AdoMet_MTases"/>
    <property type="match status" value="1"/>
</dbReference>
<keyword evidence="4 10" id="KW-0489">Methyltransferase</keyword>
<proteinExistence type="inferred from homology"/>
<dbReference type="Gene3D" id="3.30.750.80">
    <property type="entry name" value="RNA methyltransferase domain (HRMD) like"/>
    <property type="match status" value="1"/>
</dbReference>
<dbReference type="InterPro" id="IPR002478">
    <property type="entry name" value="PUA"/>
</dbReference>
<dbReference type="SUPFAM" id="SSF53335">
    <property type="entry name" value="S-adenosyl-L-methionine-dependent methyltransferases"/>
    <property type="match status" value="1"/>
</dbReference>
<keyword evidence="5 10" id="KW-0808">Transferase</keyword>
<protein>
    <submittedName>
        <fullName evidence="10">Class I SAM-dependent rRNA methyltransferase</fullName>
    </submittedName>
</protein>
<dbReference type="GO" id="GO:0008168">
    <property type="term" value="F:methyltransferase activity"/>
    <property type="evidence" value="ECO:0007669"/>
    <property type="project" value="UniProtKB-KW"/>
</dbReference>
<dbReference type="PANTHER" id="PTHR42873:SF1">
    <property type="entry name" value="S-ADENOSYLMETHIONINE-DEPENDENT METHYLTRANSFERASE DOMAIN-CONTAINING PROTEIN"/>
    <property type="match status" value="1"/>
</dbReference>
<evidence type="ECO:0000256" key="5">
    <source>
        <dbReference type="ARBA" id="ARBA00022679"/>
    </source>
</evidence>
<dbReference type="InterPro" id="IPR041532">
    <property type="entry name" value="RlmI-like_PUA"/>
</dbReference>
<dbReference type="InterPro" id="IPR029063">
    <property type="entry name" value="SAM-dependent_MTases_sf"/>
</dbReference>
<dbReference type="InterPro" id="IPR036974">
    <property type="entry name" value="PUA_sf"/>
</dbReference>
<evidence type="ECO:0000256" key="2">
    <source>
        <dbReference type="ARBA" id="ARBA00022490"/>
    </source>
</evidence>
<accession>A0A3R5WGI5</accession>
<dbReference type="InterPro" id="IPR019614">
    <property type="entry name" value="SAM-dep_methyl-trfase"/>
</dbReference>
<dbReference type="CDD" id="cd21153">
    <property type="entry name" value="PUA_RlmI"/>
    <property type="match status" value="1"/>
</dbReference>
<organism evidence="10 11">
    <name type="scientific">Roseburia inulinivorans</name>
    <dbReference type="NCBI Taxonomy" id="360807"/>
    <lineage>
        <taxon>Bacteria</taxon>
        <taxon>Bacillati</taxon>
        <taxon>Bacillota</taxon>
        <taxon>Clostridia</taxon>
        <taxon>Lachnospirales</taxon>
        <taxon>Lachnospiraceae</taxon>
        <taxon>Roseburia</taxon>
    </lineage>
</organism>
<dbReference type="GO" id="GO:0005737">
    <property type="term" value="C:cytoplasm"/>
    <property type="evidence" value="ECO:0007669"/>
    <property type="project" value="UniProtKB-SubCell"/>
</dbReference>